<dbReference type="OrthoDB" id="129546at2759"/>
<name>A0A9W6UDZ5_9STRA</name>
<reference evidence="1" key="1">
    <citation type="submission" date="2023-04" db="EMBL/GenBank/DDBJ databases">
        <title>Phytophthora fragariaefolia NBRC 109709.</title>
        <authorList>
            <person name="Ichikawa N."/>
            <person name="Sato H."/>
            <person name="Tonouchi N."/>
        </authorList>
    </citation>
    <scope>NUCLEOTIDE SEQUENCE</scope>
    <source>
        <strain evidence="1">NBRC 109709</strain>
    </source>
</reference>
<evidence type="ECO:0000313" key="1">
    <source>
        <dbReference type="EMBL" id="GMF31284.1"/>
    </source>
</evidence>
<evidence type="ECO:0000313" key="2">
    <source>
        <dbReference type="Proteomes" id="UP001165121"/>
    </source>
</evidence>
<accession>A0A9W6UDZ5</accession>
<keyword evidence="2" id="KW-1185">Reference proteome</keyword>
<comment type="caution">
    <text evidence="1">The sequence shown here is derived from an EMBL/GenBank/DDBJ whole genome shotgun (WGS) entry which is preliminary data.</text>
</comment>
<dbReference type="InterPro" id="IPR021109">
    <property type="entry name" value="Peptidase_aspartic_dom_sf"/>
</dbReference>
<organism evidence="1 2">
    <name type="scientific">Phytophthora fragariaefolia</name>
    <dbReference type="NCBI Taxonomy" id="1490495"/>
    <lineage>
        <taxon>Eukaryota</taxon>
        <taxon>Sar</taxon>
        <taxon>Stramenopiles</taxon>
        <taxon>Oomycota</taxon>
        <taxon>Peronosporomycetes</taxon>
        <taxon>Peronosporales</taxon>
        <taxon>Peronosporaceae</taxon>
        <taxon>Phytophthora</taxon>
    </lineage>
</organism>
<dbReference type="EMBL" id="BSXT01000626">
    <property type="protein sequence ID" value="GMF31284.1"/>
    <property type="molecule type" value="Genomic_DNA"/>
</dbReference>
<dbReference type="SUPFAM" id="SSF50630">
    <property type="entry name" value="Acid proteases"/>
    <property type="match status" value="1"/>
</dbReference>
<proteinExistence type="predicted"/>
<sequence length="164" mass="17706">MGLCFYCKWKGHSINRCPVRQPRRGEVRPPRNKVHAAFVRVENDLLRSEEPAVVTSSDVTEVEHPACYPVDISTVGVQAATSGQSSASLFIQSATVDGHAVRLLIDSGETHNILKPGVVAGNKTTRTVQVRGFDGQLSSPTATADVSATVEIDGQTFPSVRFME</sequence>
<dbReference type="CDD" id="cd00303">
    <property type="entry name" value="retropepsin_like"/>
    <property type="match status" value="1"/>
</dbReference>
<dbReference type="Proteomes" id="UP001165121">
    <property type="component" value="Unassembled WGS sequence"/>
</dbReference>
<protein>
    <submittedName>
        <fullName evidence="1">Unnamed protein product</fullName>
    </submittedName>
</protein>
<gene>
    <name evidence="1" type="ORF">Pfra01_000712800</name>
</gene>
<dbReference type="AlphaFoldDB" id="A0A9W6UDZ5"/>